<name>A0A841K408_9BACT</name>
<evidence type="ECO:0000256" key="1">
    <source>
        <dbReference type="SAM" id="MobiDB-lite"/>
    </source>
</evidence>
<gene>
    <name evidence="2" type="ORF">HNQ77_005293</name>
</gene>
<keyword evidence="3" id="KW-1185">Reference proteome</keyword>
<evidence type="ECO:0000313" key="2">
    <source>
        <dbReference type="EMBL" id="MBB6147297.1"/>
    </source>
</evidence>
<proteinExistence type="predicted"/>
<feature type="compositionally biased region" description="Polar residues" evidence="1">
    <location>
        <begin position="45"/>
        <end position="61"/>
    </location>
</feature>
<dbReference type="AlphaFoldDB" id="A0A841K408"/>
<protein>
    <submittedName>
        <fullName evidence="2">Uncharacterized protein</fullName>
    </submittedName>
</protein>
<feature type="compositionally biased region" description="Basic and acidic residues" evidence="1">
    <location>
        <begin position="1"/>
        <end position="11"/>
    </location>
</feature>
<reference evidence="2 3" key="1">
    <citation type="submission" date="2020-08" db="EMBL/GenBank/DDBJ databases">
        <title>Genomic Encyclopedia of Type Strains, Phase IV (KMG-IV): sequencing the most valuable type-strain genomes for metagenomic binning, comparative biology and taxonomic classification.</title>
        <authorList>
            <person name="Goeker M."/>
        </authorList>
    </citation>
    <scope>NUCLEOTIDE SEQUENCE [LARGE SCALE GENOMIC DNA]</scope>
    <source>
        <strain evidence="2 3">DSM 103733</strain>
    </source>
</reference>
<sequence length="89" mass="9335">MSLIKKSDVKNHLRTGATGKLLPFRQRSQPDATGYSNDRIRDSETTAPIMSASTGGQSSVTPGCDINSGGTAIGSDLLANTFTIKAPRP</sequence>
<comment type="caution">
    <text evidence="2">The sequence shown here is derived from an EMBL/GenBank/DDBJ whole genome shotgun (WGS) entry which is preliminary data.</text>
</comment>
<accession>A0A841K408</accession>
<dbReference type="Proteomes" id="UP000538666">
    <property type="component" value="Unassembled WGS sequence"/>
</dbReference>
<dbReference type="OrthoDB" id="10007802at2"/>
<organism evidence="2 3">
    <name type="scientific">Silvibacterium bohemicum</name>
    <dbReference type="NCBI Taxonomy" id="1577686"/>
    <lineage>
        <taxon>Bacteria</taxon>
        <taxon>Pseudomonadati</taxon>
        <taxon>Acidobacteriota</taxon>
        <taxon>Terriglobia</taxon>
        <taxon>Terriglobales</taxon>
        <taxon>Acidobacteriaceae</taxon>
        <taxon>Silvibacterium</taxon>
    </lineage>
</organism>
<dbReference type="EMBL" id="JACHEK010000014">
    <property type="protein sequence ID" value="MBB6147297.1"/>
    <property type="molecule type" value="Genomic_DNA"/>
</dbReference>
<feature type="compositionally biased region" description="Polar residues" evidence="1">
    <location>
        <begin position="26"/>
        <end position="36"/>
    </location>
</feature>
<evidence type="ECO:0000313" key="3">
    <source>
        <dbReference type="Proteomes" id="UP000538666"/>
    </source>
</evidence>
<dbReference type="RefSeq" id="WP_156186138.1">
    <property type="nucleotide sequence ID" value="NZ_JACHEK010000014.1"/>
</dbReference>
<feature type="region of interest" description="Disordered" evidence="1">
    <location>
        <begin position="1"/>
        <end position="62"/>
    </location>
</feature>